<evidence type="ECO:0000259" key="2">
    <source>
        <dbReference type="PROSITE" id="PS50943"/>
    </source>
</evidence>
<accession>D3Q6H9</accession>
<dbReference type="EMBL" id="CP001778">
    <property type="protein sequence ID" value="ADD44222.1"/>
    <property type="molecule type" value="Genomic_DNA"/>
</dbReference>
<dbReference type="Pfam" id="PF13560">
    <property type="entry name" value="HTH_31"/>
    <property type="match status" value="1"/>
</dbReference>
<sequence>MPQAKDDAATLAAFLRARRARVTPADVGLPPGGARRVPGLRREELALLAGVSVDYYTRLEQGRDTHPSAEVLDALARVLRLNEDSRAHLHSLATAPRRRSQRRAAPSVRPSVQRMLDSMRHVPALIVTPYMDVLAFNRLGSALYPGLAELSGRERNVIRMVFLSEAGQDLFPEWQKVTAEAVAFLRAALAPDPHHPRVTELVGELSIHSDEFRRLWARHEVAQKRGGTKTFRHPQVGELTLEWDVFAHLDDGAMLVTYTAVPNSPDEERLMLLSSLAEPEPARAEPVAAPHET</sequence>
<dbReference type="Proteomes" id="UP000000844">
    <property type="component" value="Chromosome"/>
</dbReference>
<dbReference type="RefSeq" id="WP_013019793.1">
    <property type="nucleotide sequence ID" value="NC_013947.1"/>
</dbReference>
<feature type="domain" description="HTH cro/C1-type" evidence="2">
    <location>
        <begin position="39"/>
        <end position="86"/>
    </location>
</feature>
<dbReference type="Gene3D" id="1.10.260.40">
    <property type="entry name" value="lambda repressor-like DNA-binding domains"/>
    <property type="match status" value="1"/>
</dbReference>
<dbReference type="InterPro" id="IPR041413">
    <property type="entry name" value="MLTR_LBD"/>
</dbReference>
<dbReference type="InterPro" id="IPR010982">
    <property type="entry name" value="Lambda_DNA-bd_dom_sf"/>
</dbReference>
<dbReference type="OrthoDB" id="3806821at2"/>
<dbReference type="Pfam" id="PF17765">
    <property type="entry name" value="MLTR_LBD"/>
    <property type="match status" value="1"/>
</dbReference>
<name>D3Q6H9_STANL</name>
<dbReference type="eggNOG" id="COG1396">
    <property type="taxonomic scope" value="Bacteria"/>
</dbReference>
<dbReference type="SUPFAM" id="SSF47413">
    <property type="entry name" value="lambda repressor-like DNA-binding domains"/>
    <property type="match status" value="1"/>
</dbReference>
<dbReference type="PROSITE" id="PS50943">
    <property type="entry name" value="HTH_CROC1"/>
    <property type="match status" value="1"/>
</dbReference>
<dbReference type="PANTHER" id="PTHR35010:SF2">
    <property type="entry name" value="BLL4672 PROTEIN"/>
    <property type="match status" value="1"/>
</dbReference>
<gene>
    <name evidence="3" type="ordered locus">Snas_4578</name>
</gene>
<reference evidence="3 4" key="1">
    <citation type="journal article" date="2009" name="Stand. Genomic Sci.">
        <title>Complete genome sequence of Stackebrandtia nassauensis type strain (LLR-40K-21).</title>
        <authorList>
            <person name="Munk C."/>
            <person name="Lapidus A."/>
            <person name="Copeland A."/>
            <person name="Jando M."/>
            <person name="Mayilraj S."/>
            <person name="Glavina Del Rio T."/>
            <person name="Nolan M."/>
            <person name="Chen F."/>
            <person name="Lucas S."/>
            <person name="Tice H."/>
            <person name="Cheng J.F."/>
            <person name="Han C."/>
            <person name="Detter J.C."/>
            <person name="Bruce D."/>
            <person name="Goodwin L."/>
            <person name="Chain P."/>
            <person name="Pitluck S."/>
            <person name="Goker M."/>
            <person name="Ovchinikova G."/>
            <person name="Pati A."/>
            <person name="Ivanova N."/>
            <person name="Mavromatis K."/>
            <person name="Chen A."/>
            <person name="Palaniappan K."/>
            <person name="Land M."/>
            <person name="Hauser L."/>
            <person name="Chang Y.J."/>
            <person name="Jeffries C.D."/>
            <person name="Bristow J."/>
            <person name="Eisen J.A."/>
            <person name="Markowitz V."/>
            <person name="Hugenholtz P."/>
            <person name="Kyrpides N.C."/>
            <person name="Klenk H.P."/>
        </authorList>
    </citation>
    <scope>NUCLEOTIDE SEQUENCE [LARGE SCALE GENOMIC DNA]</scope>
    <source>
        <strain evidence="4">DSM 44728 / CIP 108903 / NRRL B-16338 / NBRC 102104 / LLR-40K-21</strain>
    </source>
</reference>
<proteinExistence type="predicted"/>
<dbReference type="InterPro" id="IPR001387">
    <property type="entry name" value="Cro/C1-type_HTH"/>
</dbReference>
<dbReference type="HOGENOM" id="CLU_057862_1_0_11"/>
<keyword evidence="4" id="KW-1185">Reference proteome</keyword>
<organism evidence="3 4">
    <name type="scientific">Stackebrandtia nassauensis (strain DSM 44728 / CIP 108903 / NRRL B-16338 / NBRC 102104 / LLR-40K-21)</name>
    <dbReference type="NCBI Taxonomy" id="446470"/>
    <lineage>
        <taxon>Bacteria</taxon>
        <taxon>Bacillati</taxon>
        <taxon>Actinomycetota</taxon>
        <taxon>Actinomycetes</taxon>
        <taxon>Glycomycetales</taxon>
        <taxon>Glycomycetaceae</taxon>
        <taxon>Stackebrandtia</taxon>
    </lineage>
</organism>
<dbReference type="GO" id="GO:0003677">
    <property type="term" value="F:DNA binding"/>
    <property type="evidence" value="ECO:0007669"/>
    <property type="project" value="InterPro"/>
</dbReference>
<dbReference type="STRING" id="446470.Snas_4578"/>
<feature type="region of interest" description="Disordered" evidence="1">
    <location>
        <begin position="89"/>
        <end position="112"/>
    </location>
</feature>
<evidence type="ECO:0000256" key="1">
    <source>
        <dbReference type="SAM" id="MobiDB-lite"/>
    </source>
</evidence>
<dbReference type="Gene3D" id="3.30.450.180">
    <property type="match status" value="1"/>
</dbReference>
<dbReference type="PANTHER" id="PTHR35010">
    <property type="entry name" value="BLL4672 PROTEIN-RELATED"/>
    <property type="match status" value="1"/>
</dbReference>
<dbReference type="CDD" id="cd00093">
    <property type="entry name" value="HTH_XRE"/>
    <property type="match status" value="1"/>
</dbReference>
<evidence type="ECO:0000313" key="4">
    <source>
        <dbReference type="Proteomes" id="UP000000844"/>
    </source>
</evidence>
<dbReference type="SMART" id="SM00530">
    <property type="entry name" value="HTH_XRE"/>
    <property type="match status" value="1"/>
</dbReference>
<dbReference type="KEGG" id="sna:Snas_4578"/>
<evidence type="ECO:0000313" key="3">
    <source>
        <dbReference type="EMBL" id="ADD44222.1"/>
    </source>
</evidence>
<protein>
    <submittedName>
        <fullName evidence="3">Transcriptional regulator, XRE family</fullName>
    </submittedName>
</protein>
<dbReference type="AlphaFoldDB" id="D3Q6H9"/>